<reference evidence="2 3" key="1">
    <citation type="submission" date="2016-11" db="EMBL/GenBank/DDBJ databases">
        <authorList>
            <person name="Jaros S."/>
            <person name="Januszkiewicz K."/>
            <person name="Wedrychowicz H."/>
        </authorList>
    </citation>
    <scope>NUCLEOTIDE SEQUENCE [LARGE SCALE GENOMIC DNA]</scope>
    <source>
        <strain evidence="2 3">DSM 6792</strain>
    </source>
</reference>
<keyword evidence="1" id="KW-1133">Transmembrane helix</keyword>
<feature type="transmembrane region" description="Helical" evidence="1">
    <location>
        <begin position="16"/>
        <end position="35"/>
    </location>
</feature>
<evidence type="ECO:0000256" key="1">
    <source>
        <dbReference type="SAM" id="Phobius"/>
    </source>
</evidence>
<gene>
    <name evidence="2" type="ORF">SAMN05444388_111128</name>
</gene>
<dbReference type="NCBIfam" id="NF041635">
    <property type="entry name" value="STM3941_fam"/>
    <property type="match status" value="1"/>
</dbReference>
<organism evidence="2 3">
    <name type="scientific">Flavobacterium johnsoniae</name>
    <name type="common">Cytophaga johnsonae</name>
    <dbReference type="NCBI Taxonomy" id="986"/>
    <lineage>
        <taxon>Bacteria</taxon>
        <taxon>Pseudomonadati</taxon>
        <taxon>Bacteroidota</taxon>
        <taxon>Flavobacteriia</taxon>
        <taxon>Flavobacteriales</taxon>
        <taxon>Flavobacteriaceae</taxon>
        <taxon>Flavobacterium</taxon>
    </lineage>
</organism>
<proteinExistence type="predicted"/>
<protein>
    <submittedName>
        <fullName evidence="2">Uncharacterized protein</fullName>
    </submittedName>
</protein>
<dbReference type="InterPro" id="IPR048136">
    <property type="entry name" value="STM3941-like"/>
</dbReference>
<feature type="transmembrane region" description="Helical" evidence="1">
    <location>
        <begin position="47"/>
        <end position="64"/>
    </location>
</feature>
<evidence type="ECO:0000313" key="2">
    <source>
        <dbReference type="EMBL" id="SHH49945.1"/>
    </source>
</evidence>
<evidence type="ECO:0000313" key="3">
    <source>
        <dbReference type="Proteomes" id="UP000184112"/>
    </source>
</evidence>
<name>A0A1M5TGI8_FLAJO</name>
<accession>A0A1M5TGI8</accession>
<sequence length="182" mass="21660">MLQQDIYISQKKVQKNIILCSFLFLSFLGGLWYVSGSFFTQDDYEPALVLILLPCLVIIFSKLLKEIRFLSNTSPFITILNEGVVFYEDHFDQIGLVKWKDIEHCDDFSINNFFHEHYLMVYVKNPEYYSSRIKDKKQLSQYFRASKNNQNALLWVETKRLDLDVIEIKKIFFQMIEANKKN</sequence>
<dbReference type="Proteomes" id="UP000184112">
    <property type="component" value="Unassembled WGS sequence"/>
</dbReference>
<dbReference type="RefSeq" id="WP_073410642.1">
    <property type="nucleotide sequence ID" value="NZ_FQWH01000011.1"/>
</dbReference>
<dbReference type="EMBL" id="FQWH01000011">
    <property type="protein sequence ID" value="SHH49945.1"/>
    <property type="molecule type" value="Genomic_DNA"/>
</dbReference>
<dbReference type="AlphaFoldDB" id="A0A1M5TGI8"/>
<keyword evidence="1" id="KW-0812">Transmembrane</keyword>
<keyword evidence="1" id="KW-0472">Membrane</keyword>